<accession>A0AAD4KV26</accession>
<proteinExistence type="predicted"/>
<protein>
    <submittedName>
        <fullName evidence="2">Uncharacterized protein</fullName>
    </submittedName>
</protein>
<name>A0AAD4KV26_9EURO</name>
<dbReference type="AlphaFoldDB" id="A0AAD4KV26"/>
<keyword evidence="3" id="KW-1185">Reference proteome</keyword>
<gene>
    <name evidence="2" type="ORF">BGW36DRAFT_371505</name>
</gene>
<dbReference type="EMBL" id="JAJTJA010000003">
    <property type="protein sequence ID" value="KAH8701757.1"/>
    <property type="molecule type" value="Genomic_DNA"/>
</dbReference>
<sequence length="297" mass="33715">MDTAESMDAAVSVRPYIDNALMRHGQVLYRSILSNPLQWGDFATRLHSPTVLNDAVIHLVGKWNSLTKQEKRGMDNRLRAICERKAEQLYKIKGASEIRIAGHIPKACWRDASRDTISRVSYSNDVYMWMAIAIHHQWFHQVVGIERRGRDSPDGGAMLYKAIWEGNTSYLNAQDYANFHNLCPMSNKARTILYDKIRQMKSEVRKYVKNLVSNKTQLDLDALDAGEPIDHLLCTEMTLEDHPWNDSDSEAFVPPAFSDDEDDDEVEMEGGIPPGVAAHTFQTAFHPPSSEQTVEHS</sequence>
<dbReference type="Proteomes" id="UP001201262">
    <property type="component" value="Unassembled WGS sequence"/>
</dbReference>
<evidence type="ECO:0000313" key="2">
    <source>
        <dbReference type="EMBL" id="KAH8701757.1"/>
    </source>
</evidence>
<organism evidence="2 3">
    <name type="scientific">Talaromyces proteolyticus</name>
    <dbReference type="NCBI Taxonomy" id="1131652"/>
    <lineage>
        <taxon>Eukaryota</taxon>
        <taxon>Fungi</taxon>
        <taxon>Dikarya</taxon>
        <taxon>Ascomycota</taxon>
        <taxon>Pezizomycotina</taxon>
        <taxon>Eurotiomycetes</taxon>
        <taxon>Eurotiomycetidae</taxon>
        <taxon>Eurotiales</taxon>
        <taxon>Trichocomaceae</taxon>
        <taxon>Talaromyces</taxon>
        <taxon>Talaromyces sect. Bacilispori</taxon>
    </lineage>
</organism>
<feature type="region of interest" description="Disordered" evidence="1">
    <location>
        <begin position="257"/>
        <end position="278"/>
    </location>
</feature>
<reference evidence="2" key="1">
    <citation type="submission" date="2021-12" db="EMBL/GenBank/DDBJ databases">
        <title>Convergent genome expansion in fungi linked to evolution of root-endophyte symbiosis.</title>
        <authorList>
            <consortium name="DOE Joint Genome Institute"/>
            <person name="Ke Y.-H."/>
            <person name="Bonito G."/>
            <person name="Liao H.-L."/>
            <person name="Looney B."/>
            <person name="Rojas-Flechas A."/>
            <person name="Nash J."/>
            <person name="Hameed K."/>
            <person name="Schadt C."/>
            <person name="Martin F."/>
            <person name="Crous P.W."/>
            <person name="Miettinen O."/>
            <person name="Magnuson J.K."/>
            <person name="Labbe J."/>
            <person name="Jacobson D."/>
            <person name="Doktycz M.J."/>
            <person name="Veneault-Fourrey C."/>
            <person name="Kuo A."/>
            <person name="Mondo S."/>
            <person name="Calhoun S."/>
            <person name="Riley R."/>
            <person name="Ohm R."/>
            <person name="LaButti K."/>
            <person name="Andreopoulos B."/>
            <person name="Pangilinan J."/>
            <person name="Nolan M."/>
            <person name="Tritt A."/>
            <person name="Clum A."/>
            <person name="Lipzen A."/>
            <person name="Daum C."/>
            <person name="Barry K."/>
            <person name="Grigoriev I.V."/>
            <person name="Vilgalys R."/>
        </authorList>
    </citation>
    <scope>NUCLEOTIDE SEQUENCE</scope>
    <source>
        <strain evidence="2">PMI_201</strain>
    </source>
</reference>
<dbReference type="PANTHER" id="PTHR38119:SF2">
    <property type="entry name" value="TRANSCRIPTION FACTOR DOMAIN-CONTAINING PROTEIN"/>
    <property type="match status" value="1"/>
</dbReference>
<dbReference type="GeneID" id="70245665"/>
<dbReference type="PANTHER" id="PTHR38119">
    <property type="entry name" value="BTB DOMAIN-CONTAINING PROTEIN-RELATED"/>
    <property type="match status" value="1"/>
</dbReference>
<evidence type="ECO:0000256" key="1">
    <source>
        <dbReference type="SAM" id="MobiDB-lite"/>
    </source>
</evidence>
<evidence type="ECO:0000313" key="3">
    <source>
        <dbReference type="Proteomes" id="UP001201262"/>
    </source>
</evidence>
<feature type="compositionally biased region" description="Acidic residues" evidence="1">
    <location>
        <begin position="258"/>
        <end position="268"/>
    </location>
</feature>
<dbReference type="RefSeq" id="XP_046075133.1">
    <property type="nucleotide sequence ID" value="XM_046215378.1"/>
</dbReference>
<comment type="caution">
    <text evidence="2">The sequence shown here is derived from an EMBL/GenBank/DDBJ whole genome shotgun (WGS) entry which is preliminary data.</text>
</comment>